<dbReference type="EMBL" id="QNVV01000002">
    <property type="protein sequence ID" value="REC49490.1"/>
    <property type="molecule type" value="Genomic_DNA"/>
</dbReference>
<dbReference type="AlphaFoldDB" id="A0A3D9B740"/>
<proteinExistence type="predicted"/>
<protein>
    <recommendedName>
        <fullName evidence="3">WG repeat-containing protein</fullName>
    </recommendedName>
</protein>
<accession>A0A3D9B740</accession>
<organism evidence="1 2">
    <name type="scientific">Chryseobacterium pennipullorum</name>
    <dbReference type="NCBI Taxonomy" id="2258963"/>
    <lineage>
        <taxon>Bacteria</taxon>
        <taxon>Pseudomonadati</taxon>
        <taxon>Bacteroidota</taxon>
        <taxon>Flavobacteriia</taxon>
        <taxon>Flavobacteriales</taxon>
        <taxon>Weeksellaceae</taxon>
        <taxon>Chryseobacterium group</taxon>
        <taxon>Chryseobacterium</taxon>
    </lineage>
</organism>
<comment type="caution">
    <text evidence="1">The sequence shown here is derived from an EMBL/GenBank/DDBJ whole genome shotgun (WGS) entry which is preliminary data.</text>
</comment>
<evidence type="ECO:0000313" key="1">
    <source>
        <dbReference type="EMBL" id="REC49490.1"/>
    </source>
</evidence>
<sequence>MSCALFSQEQNYIPYRKGKVWGLCDTGKLITVQPQYSYISWYDNSVQGFHAVLNGRFGIIGSHSTLIMPFISDKPIAVDGGKFLVFDGWDYYYYSIKTKMRLEKQIQKPGPPVKDRGWVREAEPFYKGDVKEIVLSWDDLSDEDNVMLKPFNNDHYELNFKRDFIEIRDRDRSIGIYIPELKKIFLNTPELAHIGWQHYRGLPYIYTKNTSNLIGLVDEYSHEIYPNKYHEITLVDVGGLIYLSEPDPSDQNNLIFRTVLPNNQVLDGKFERDVQLWKNGSPFQLYSTMINGQKNYAGEDGTLYFEG</sequence>
<gene>
    <name evidence="1" type="ORF">DRF67_03150</name>
</gene>
<evidence type="ECO:0008006" key="3">
    <source>
        <dbReference type="Google" id="ProtNLM"/>
    </source>
</evidence>
<keyword evidence="2" id="KW-1185">Reference proteome</keyword>
<dbReference type="Proteomes" id="UP000256257">
    <property type="component" value="Unassembled WGS sequence"/>
</dbReference>
<reference evidence="1 2" key="1">
    <citation type="submission" date="2018-06" db="EMBL/GenBank/DDBJ databases">
        <title>Novel Chryseobacterium species.</title>
        <authorList>
            <person name="Newman J."/>
            <person name="Hugo C."/>
            <person name="Oosthuizen L."/>
            <person name="Charimba G."/>
        </authorList>
    </citation>
    <scope>NUCLEOTIDE SEQUENCE [LARGE SCALE GENOMIC DNA]</scope>
    <source>
        <strain evidence="1 2">7_F195</strain>
    </source>
</reference>
<evidence type="ECO:0000313" key="2">
    <source>
        <dbReference type="Proteomes" id="UP000256257"/>
    </source>
</evidence>
<name>A0A3D9B740_9FLAO</name>